<dbReference type="RefSeq" id="WP_105533323.1">
    <property type="nucleotide sequence ID" value="NZ_PUGF01000020.1"/>
</dbReference>
<dbReference type="Proteomes" id="UP000237839">
    <property type="component" value="Unassembled WGS sequence"/>
</dbReference>
<gene>
    <name evidence="2" type="ORF">S2091_3572</name>
</gene>
<dbReference type="EMBL" id="PUGF01000020">
    <property type="protein sequence ID" value="PRC91634.1"/>
    <property type="molecule type" value="Genomic_DNA"/>
</dbReference>
<feature type="signal peptide" evidence="1">
    <location>
        <begin position="1"/>
        <end position="20"/>
    </location>
</feature>
<name>A0A2S9GV96_9BURK</name>
<protein>
    <submittedName>
        <fullName evidence="2">Uncharacterized protein</fullName>
    </submittedName>
</protein>
<feature type="chain" id="PRO_5015406247" evidence="1">
    <location>
        <begin position="21"/>
        <end position="87"/>
    </location>
</feature>
<organism evidence="2 3">
    <name type="scientific">Solimicrobium silvestre</name>
    <dbReference type="NCBI Taxonomy" id="2099400"/>
    <lineage>
        <taxon>Bacteria</taxon>
        <taxon>Pseudomonadati</taxon>
        <taxon>Pseudomonadota</taxon>
        <taxon>Betaproteobacteria</taxon>
        <taxon>Burkholderiales</taxon>
        <taxon>Oxalobacteraceae</taxon>
        <taxon>Solimicrobium</taxon>
    </lineage>
</organism>
<keyword evidence="3" id="KW-1185">Reference proteome</keyword>
<evidence type="ECO:0000313" key="3">
    <source>
        <dbReference type="Proteomes" id="UP000237839"/>
    </source>
</evidence>
<dbReference type="AlphaFoldDB" id="A0A2S9GV96"/>
<comment type="caution">
    <text evidence="2">The sequence shown here is derived from an EMBL/GenBank/DDBJ whole genome shotgun (WGS) entry which is preliminary data.</text>
</comment>
<proteinExistence type="predicted"/>
<evidence type="ECO:0000313" key="2">
    <source>
        <dbReference type="EMBL" id="PRC91634.1"/>
    </source>
</evidence>
<keyword evidence="1" id="KW-0732">Signal</keyword>
<accession>A0A2S9GV96</accession>
<reference evidence="2 3" key="1">
    <citation type="submission" date="2018-02" db="EMBL/GenBank/DDBJ databases">
        <title>Solimicrobium silvestre gen. nov., sp. nov., isolated from alpine forest soil.</title>
        <authorList>
            <person name="Margesin R."/>
            <person name="Albuquerque L."/>
            <person name="Zhang D.-C."/>
            <person name="Froufe H.J.C."/>
            <person name="Severino R."/>
            <person name="Roxo I."/>
            <person name="Egas C."/>
            <person name="Da Costa M.S."/>
        </authorList>
    </citation>
    <scope>NUCLEOTIDE SEQUENCE [LARGE SCALE GENOMIC DNA]</scope>
    <source>
        <strain evidence="2 3">S20-91</strain>
    </source>
</reference>
<evidence type="ECO:0000256" key="1">
    <source>
        <dbReference type="SAM" id="SignalP"/>
    </source>
</evidence>
<sequence length="87" mass="9614">MKKFSQAIALVAVTTLFATAFTTINVDHKTTDMKAIPAQAELNVPQVVIVGKRMSVLEKAQYDVEMLAQNQTQPTKTEQSELHIAIK</sequence>